<dbReference type="InterPro" id="IPR043128">
    <property type="entry name" value="Rev_trsase/Diguanyl_cyclase"/>
</dbReference>
<evidence type="ECO:0000256" key="2">
    <source>
        <dbReference type="ARBA" id="ARBA00012180"/>
    </source>
</evidence>
<feature type="domain" description="Reverse transcriptase" evidence="3">
    <location>
        <begin position="1"/>
        <end position="133"/>
    </location>
</feature>
<evidence type="ECO:0000313" key="5">
    <source>
        <dbReference type="Proteomes" id="UP000265080"/>
    </source>
</evidence>
<dbReference type="PANTHER" id="PTHR47027:SF20">
    <property type="entry name" value="REVERSE TRANSCRIPTASE-LIKE PROTEIN WITH RNA-DIRECTED DNA POLYMERASE DOMAIN"/>
    <property type="match status" value="1"/>
</dbReference>
<evidence type="ECO:0000256" key="1">
    <source>
        <dbReference type="ARBA" id="ARBA00010879"/>
    </source>
</evidence>
<dbReference type="GO" id="GO:0004523">
    <property type="term" value="F:RNA-DNA hybrid ribonuclease activity"/>
    <property type="evidence" value="ECO:0007669"/>
    <property type="project" value="UniProtKB-EC"/>
</dbReference>
<dbReference type="Gene3D" id="3.30.70.270">
    <property type="match status" value="1"/>
</dbReference>
<name>A0A3P8SK99_AMPPE</name>
<reference evidence="4 5" key="1">
    <citation type="submission" date="2018-03" db="EMBL/GenBank/DDBJ databases">
        <title>Finding Nemo's genes: A chromosome-scale reference assembly of the genome of the orange clownfish Amphiprion percula.</title>
        <authorList>
            <person name="Lehmann R."/>
        </authorList>
    </citation>
    <scope>NUCLEOTIDE SEQUENCE</scope>
</reference>
<organism evidence="4 5">
    <name type="scientific">Amphiprion percula</name>
    <name type="common">Orange clownfish</name>
    <name type="synonym">Lutjanus percula</name>
    <dbReference type="NCBI Taxonomy" id="161767"/>
    <lineage>
        <taxon>Eukaryota</taxon>
        <taxon>Metazoa</taxon>
        <taxon>Chordata</taxon>
        <taxon>Craniata</taxon>
        <taxon>Vertebrata</taxon>
        <taxon>Euteleostomi</taxon>
        <taxon>Actinopterygii</taxon>
        <taxon>Neopterygii</taxon>
        <taxon>Teleostei</taxon>
        <taxon>Neoteleostei</taxon>
        <taxon>Acanthomorphata</taxon>
        <taxon>Ovalentaria</taxon>
        <taxon>Pomacentridae</taxon>
        <taxon>Amphiprion</taxon>
    </lineage>
</organism>
<comment type="similarity">
    <text evidence="1">Belongs to the beta type-B retroviral polymerase family. HERV class-II K(HML-2) pol subfamily.</text>
</comment>
<reference evidence="4" key="2">
    <citation type="submission" date="2025-08" db="UniProtKB">
        <authorList>
            <consortium name="Ensembl"/>
        </authorList>
    </citation>
    <scope>IDENTIFICATION</scope>
</reference>
<protein>
    <recommendedName>
        <fullName evidence="2">ribonuclease H</fullName>
        <ecNumber evidence="2">3.1.26.4</ecNumber>
    </recommendedName>
</protein>
<dbReference type="AlphaFoldDB" id="A0A3P8SK99"/>
<dbReference type="Pfam" id="PF00078">
    <property type="entry name" value="RVT_1"/>
    <property type="match status" value="1"/>
</dbReference>
<evidence type="ECO:0000259" key="3">
    <source>
        <dbReference type="PROSITE" id="PS50878"/>
    </source>
</evidence>
<dbReference type="PROSITE" id="PS50878">
    <property type="entry name" value="RT_POL"/>
    <property type="match status" value="1"/>
</dbReference>
<dbReference type="Ensembl" id="ENSAPET00000013225.1">
    <property type="protein sequence ID" value="ENSAPEP00000012878.1"/>
    <property type="gene ID" value="ENSAPEG00000009170.1"/>
</dbReference>
<dbReference type="InterPro" id="IPR000477">
    <property type="entry name" value="RT_dom"/>
</dbReference>
<dbReference type="OMA" id="CKETWFD"/>
<accession>A0A3P8SK99</accession>
<dbReference type="Proteomes" id="UP000265080">
    <property type="component" value="Chromosome 17"/>
</dbReference>
<evidence type="ECO:0000313" key="4">
    <source>
        <dbReference type="Ensembl" id="ENSAPEP00000012878.1"/>
    </source>
</evidence>
<keyword evidence="5" id="KW-1185">Reference proteome</keyword>
<dbReference type="PANTHER" id="PTHR47027">
    <property type="entry name" value="REVERSE TRANSCRIPTASE DOMAIN-CONTAINING PROTEIN"/>
    <property type="match status" value="1"/>
</dbReference>
<proteinExistence type="inferred from homology"/>
<dbReference type="EC" id="3.1.26.4" evidence="2"/>
<dbReference type="InterPro" id="IPR043502">
    <property type="entry name" value="DNA/RNA_pol_sf"/>
</dbReference>
<reference evidence="4" key="3">
    <citation type="submission" date="2025-09" db="UniProtKB">
        <authorList>
            <consortium name="Ensembl"/>
        </authorList>
    </citation>
    <scope>IDENTIFICATION</scope>
</reference>
<sequence length="169" mass="19687">FDLEIAKGQCTICLLKDCKETWFDTTSRVGQGSVLSPLLFMPYLDLGIREVAADQPHTNALAYVNDIVQLNGNEEDLQHLTKWHTCFKQYGLKINLKKTEVMVLHRIKQVTNIRLDDTVINQVDIFTYLGSVLSSTDLIDTRINTRKRKYSQNVGFMYRLWRIRMCQRK</sequence>
<dbReference type="SUPFAM" id="SSF56672">
    <property type="entry name" value="DNA/RNA polymerases"/>
    <property type="match status" value="1"/>
</dbReference>